<evidence type="ECO:0000259" key="1">
    <source>
        <dbReference type="Pfam" id="PF25787"/>
    </source>
</evidence>
<accession>A0A3B4GK03</accession>
<dbReference type="InterPro" id="IPR057667">
    <property type="entry name" value="HTH_SB"/>
</dbReference>
<dbReference type="Pfam" id="PF25787">
    <property type="entry name" value="HTH_SB"/>
    <property type="match status" value="1"/>
</dbReference>
<dbReference type="AlphaFoldDB" id="A0A3B4GK03"/>
<dbReference type="Gene3D" id="1.10.10.10">
    <property type="entry name" value="Winged helix-like DNA-binding domain superfamily/Winged helix DNA-binding domain"/>
    <property type="match status" value="1"/>
</dbReference>
<reference evidence="2" key="1">
    <citation type="submission" date="2023-09" db="UniProtKB">
        <authorList>
            <consortium name="Ensembl"/>
        </authorList>
    </citation>
    <scope>IDENTIFICATION</scope>
</reference>
<protein>
    <recommendedName>
        <fullName evidence="1">Sleeping Beauty transposase HTH domain-containing protein</fullName>
    </recommendedName>
</protein>
<proteinExistence type="predicted"/>
<dbReference type="InterPro" id="IPR036388">
    <property type="entry name" value="WH-like_DNA-bd_sf"/>
</dbReference>
<name>A0A3B4GK03_9CICH</name>
<dbReference type="Ensembl" id="ENSPNYT00000023025.1">
    <property type="protein sequence ID" value="ENSPNYP00000022474.1"/>
    <property type="gene ID" value="ENSPNYG00000016959.1"/>
</dbReference>
<feature type="domain" description="Sleeping Beauty transposase HTH" evidence="1">
    <location>
        <begin position="2"/>
        <end position="47"/>
    </location>
</feature>
<organism evidence="2">
    <name type="scientific">Pundamilia nyererei</name>
    <dbReference type="NCBI Taxonomy" id="303518"/>
    <lineage>
        <taxon>Eukaryota</taxon>
        <taxon>Metazoa</taxon>
        <taxon>Chordata</taxon>
        <taxon>Craniata</taxon>
        <taxon>Vertebrata</taxon>
        <taxon>Euteleostomi</taxon>
        <taxon>Actinopterygii</taxon>
        <taxon>Neopterygii</taxon>
        <taxon>Teleostei</taxon>
        <taxon>Neoteleostei</taxon>
        <taxon>Acanthomorphata</taxon>
        <taxon>Ovalentaria</taxon>
        <taxon>Cichlomorphae</taxon>
        <taxon>Cichliformes</taxon>
        <taxon>Cichlidae</taxon>
        <taxon>African cichlids</taxon>
        <taxon>Pseudocrenilabrinae</taxon>
        <taxon>Haplochromini</taxon>
        <taxon>Pundamilia</taxon>
    </lineage>
</organism>
<sequence length="72" mass="8295">FRNISKNLRETAVAAHQSGEGYKTISSQPELHHCTVRKIIHKWKTFKSALSVVGSEVTKNVRIVQIFKHFYI</sequence>
<evidence type="ECO:0000313" key="2">
    <source>
        <dbReference type="Ensembl" id="ENSPNYP00000022474.1"/>
    </source>
</evidence>
<dbReference type="GeneTree" id="ENSGT00970000193614"/>